<dbReference type="Gene3D" id="3.40.50.2000">
    <property type="entry name" value="Glycogen Phosphorylase B"/>
    <property type="match status" value="2"/>
</dbReference>
<evidence type="ECO:0000256" key="2">
    <source>
        <dbReference type="ARBA" id="ARBA00009995"/>
    </source>
</evidence>
<keyword evidence="3" id="KW-0328">Glycosyltransferase</keyword>
<evidence type="ECO:0000256" key="10">
    <source>
        <dbReference type="ARBA" id="ARBA00046288"/>
    </source>
</evidence>
<keyword evidence="12" id="KW-0732">Signal</keyword>
<reference evidence="13 14" key="1">
    <citation type="submission" date="2019-08" db="EMBL/GenBank/DDBJ databases">
        <authorList>
            <person name="Alioto T."/>
            <person name="Alioto T."/>
            <person name="Gomez Garrido J."/>
        </authorList>
    </citation>
    <scope>NUCLEOTIDE SEQUENCE [LARGE SCALE GENOMIC DNA]</scope>
</reference>
<keyword evidence="4 13" id="KW-0808">Transferase</keyword>
<dbReference type="GO" id="GO:0005783">
    <property type="term" value="C:endoplasmic reticulum"/>
    <property type="evidence" value="ECO:0007669"/>
    <property type="project" value="UniProtKB-SubCell"/>
</dbReference>
<comment type="similarity">
    <text evidence="2">Belongs to the UDP-glycosyltransferase family.</text>
</comment>
<evidence type="ECO:0000256" key="9">
    <source>
        <dbReference type="ARBA" id="ARBA00023180"/>
    </source>
</evidence>
<dbReference type="SUPFAM" id="SSF53756">
    <property type="entry name" value="UDP-Glycosyltransferase/glycogen phosphorylase"/>
    <property type="match status" value="1"/>
</dbReference>
<dbReference type="OrthoDB" id="5835829at2759"/>
<keyword evidence="5 11" id="KW-0812">Transmembrane</keyword>
<evidence type="ECO:0000256" key="6">
    <source>
        <dbReference type="ARBA" id="ARBA00022824"/>
    </source>
</evidence>
<gene>
    <name evidence="13" type="ORF">CINCED_3A021806</name>
</gene>
<accession>A0A5E4MV34</accession>
<evidence type="ECO:0000256" key="1">
    <source>
        <dbReference type="ARBA" id="ARBA00004240"/>
    </source>
</evidence>
<keyword evidence="7 11" id="KW-1133">Transmembrane helix</keyword>
<feature type="transmembrane region" description="Helical" evidence="11">
    <location>
        <begin position="486"/>
        <end position="515"/>
    </location>
</feature>
<dbReference type="CDD" id="cd03784">
    <property type="entry name" value="GT1_Gtf-like"/>
    <property type="match status" value="1"/>
</dbReference>
<dbReference type="AlphaFoldDB" id="A0A5E4MV34"/>
<dbReference type="EMBL" id="CABPRJ010001431">
    <property type="protein sequence ID" value="VVC36154.1"/>
    <property type="molecule type" value="Genomic_DNA"/>
</dbReference>
<evidence type="ECO:0000256" key="8">
    <source>
        <dbReference type="ARBA" id="ARBA00023136"/>
    </source>
</evidence>
<evidence type="ECO:0000313" key="14">
    <source>
        <dbReference type="Proteomes" id="UP000325440"/>
    </source>
</evidence>
<evidence type="ECO:0000256" key="3">
    <source>
        <dbReference type="ARBA" id="ARBA00022676"/>
    </source>
</evidence>
<dbReference type="FunFam" id="3.40.50.2000:FF:000050">
    <property type="entry name" value="UDP-glucuronosyltransferase"/>
    <property type="match status" value="1"/>
</dbReference>
<evidence type="ECO:0000256" key="7">
    <source>
        <dbReference type="ARBA" id="ARBA00022989"/>
    </source>
</evidence>
<dbReference type="PANTHER" id="PTHR48043">
    <property type="entry name" value="EG:EG0003.4 PROTEIN-RELATED"/>
    <property type="match status" value="1"/>
</dbReference>
<name>A0A5E4MV34_9HEMI</name>
<evidence type="ECO:0000313" key="13">
    <source>
        <dbReference type="EMBL" id="VVC36154.1"/>
    </source>
</evidence>
<dbReference type="PANTHER" id="PTHR48043:SF159">
    <property type="entry name" value="EG:EG0003.4 PROTEIN-RELATED"/>
    <property type="match status" value="1"/>
</dbReference>
<dbReference type="Pfam" id="PF00201">
    <property type="entry name" value="UDPGT"/>
    <property type="match status" value="1"/>
</dbReference>
<keyword evidence="6" id="KW-0256">Endoplasmic reticulum</keyword>
<sequence>MKVSVFLWLTLLCSTVIGLQQRQKQQQPNAVRYNILAFLPTEVKSHFMGFKPLLRALVAKGHNLTLVSPYSIGETELPHNFIKVEPRPPFDFNMLDVAKSRVPDFLGVWGFGLFNTDSTLDKPAVQNFLRNDRSTFDVVLFENFVHECFVALGHKYGAPVVQILPSFTSVRVSQWHGQPYDPSYVPEFTMGFTDRMTFVQRVRNTVSALCNTWLARAFYLPRQQALADKHFVYPGYEDRPPLTDMLQNVSLTLVNSHPAAVGYPAPSVPGFVNVAGMHCVPSGQLPEDLKVVMETAPHGVVYFSLGSNVKSSQMPKETVSMLLAAFTTIKETVLWKWESDQLPDLPKNVIVRKWFPQNDILGHPKCKLFITHGGIHSMIETTYHGLPMLGISVFGDQMMSVLLAEQRGYAIHVPYFEMTREKFHSALHRLIDDPSYAANAKRVSKIFNDNPQRPLDKAVYWIEYVTRHGGAPHLRTAAMDLYWFQYYLLDVGAVLSAVLFAVSYVVFKLFACCLCRGKSKKPKVKKN</sequence>
<evidence type="ECO:0000256" key="4">
    <source>
        <dbReference type="ARBA" id="ARBA00022679"/>
    </source>
</evidence>
<organism evidence="13 14">
    <name type="scientific">Cinara cedri</name>
    <dbReference type="NCBI Taxonomy" id="506608"/>
    <lineage>
        <taxon>Eukaryota</taxon>
        <taxon>Metazoa</taxon>
        <taxon>Ecdysozoa</taxon>
        <taxon>Arthropoda</taxon>
        <taxon>Hexapoda</taxon>
        <taxon>Insecta</taxon>
        <taxon>Pterygota</taxon>
        <taxon>Neoptera</taxon>
        <taxon>Paraneoptera</taxon>
        <taxon>Hemiptera</taxon>
        <taxon>Sternorrhyncha</taxon>
        <taxon>Aphidomorpha</taxon>
        <taxon>Aphidoidea</taxon>
        <taxon>Aphididae</taxon>
        <taxon>Lachninae</taxon>
        <taxon>Cinara</taxon>
    </lineage>
</organism>
<feature type="chain" id="PRO_5022688321" evidence="12">
    <location>
        <begin position="19"/>
        <end position="527"/>
    </location>
</feature>
<evidence type="ECO:0000256" key="11">
    <source>
        <dbReference type="SAM" id="Phobius"/>
    </source>
</evidence>
<feature type="signal peptide" evidence="12">
    <location>
        <begin position="1"/>
        <end position="18"/>
    </location>
</feature>
<keyword evidence="8 11" id="KW-0472">Membrane</keyword>
<comment type="subcellular location">
    <subcellularLocation>
        <location evidence="10">Endomembrane system</location>
        <topology evidence="10">Single-pass type I membrane protein</topology>
    </subcellularLocation>
    <subcellularLocation>
        <location evidence="1">Endoplasmic reticulum</location>
    </subcellularLocation>
</comment>
<dbReference type="GO" id="GO:0008194">
    <property type="term" value="F:UDP-glycosyltransferase activity"/>
    <property type="evidence" value="ECO:0007669"/>
    <property type="project" value="InterPro"/>
</dbReference>
<evidence type="ECO:0000256" key="12">
    <source>
        <dbReference type="SAM" id="SignalP"/>
    </source>
</evidence>
<keyword evidence="9" id="KW-0325">Glycoprotein</keyword>
<evidence type="ECO:0000256" key="5">
    <source>
        <dbReference type="ARBA" id="ARBA00022692"/>
    </source>
</evidence>
<dbReference type="InterPro" id="IPR050271">
    <property type="entry name" value="UDP-glycosyltransferase"/>
</dbReference>
<dbReference type="Proteomes" id="UP000325440">
    <property type="component" value="Unassembled WGS sequence"/>
</dbReference>
<dbReference type="InterPro" id="IPR002213">
    <property type="entry name" value="UDP_glucos_trans"/>
</dbReference>
<protein>
    <submittedName>
        <fullName evidence="13">UDP-glucuronosyl/UDP-glucosyltransferase</fullName>
    </submittedName>
</protein>
<keyword evidence="14" id="KW-1185">Reference proteome</keyword>
<proteinExistence type="inferred from homology"/>